<accession>A0A1R4GNX7</accession>
<feature type="signal peptide" evidence="1">
    <location>
        <begin position="1"/>
        <end position="35"/>
    </location>
</feature>
<dbReference type="InterPro" id="IPR010994">
    <property type="entry name" value="RuvA_2-like"/>
</dbReference>
<dbReference type="SUPFAM" id="SSF47781">
    <property type="entry name" value="RuvA domain 2-like"/>
    <property type="match status" value="1"/>
</dbReference>
<keyword evidence="1" id="KW-0732">Signal</keyword>
<dbReference type="OrthoDB" id="7510573at2"/>
<dbReference type="InterPro" id="IPR003583">
    <property type="entry name" value="Hlx-hairpin-Hlx_DNA-bd_motif"/>
</dbReference>
<evidence type="ECO:0000259" key="2">
    <source>
        <dbReference type="SMART" id="SM00278"/>
    </source>
</evidence>
<gene>
    <name evidence="3" type="primary">comEA</name>
    <name evidence="3" type="ORF">A1232T_00856</name>
</gene>
<feature type="chain" id="PRO_5012932823" evidence="1">
    <location>
        <begin position="36"/>
        <end position="126"/>
    </location>
</feature>
<dbReference type="InterPro" id="IPR004509">
    <property type="entry name" value="Competence_ComEA_HhH"/>
</dbReference>
<dbReference type="GO" id="GO:0006281">
    <property type="term" value="P:DNA repair"/>
    <property type="evidence" value="ECO:0007669"/>
    <property type="project" value="InterPro"/>
</dbReference>
<evidence type="ECO:0000313" key="4">
    <source>
        <dbReference type="Proteomes" id="UP000188357"/>
    </source>
</evidence>
<sequence length="126" mass="13852">MHCGSWPNSMNNPIRAVVLGILLILQLVLTSNAWAQQCFADANQAYTYLINQQQNKQLVKQSGVINLNTAAEGELTQLKGIGSSKAQQIMLYREAFGPFASIDELTKVKGIGDRTVAKNRARMSVE</sequence>
<proteinExistence type="predicted"/>
<dbReference type="STRING" id="1945521.A1232T_00856"/>
<name>A0A1R4GNX7_9GAMM</name>
<dbReference type="SMART" id="SM00278">
    <property type="entry name" value="HhH1"/>
    <property type="match status" value="2"/>
</dbReference>
<dbReference type="GO" id="GO:0015627">
    <property type="term" value="C:type II protein secretion system complex"/>
    <property type="evidence" value="ECO:0007669"/>
    <property type="project" value="TreeGrafter"/>
</dbReference>
<dbReference type="InterPro" id="IPR051675">
    <property type="entry name" value="Endo/Exo/Phosphatase_dom_1"/>
</dbReference>
<organism evidence="3 4">
    <name type="scientific">Psychrobacter piechaudii</name>
    <dbReference type="NCBI Taxonomy" id="1945521"/>
    <lineage>
        <taxon>Bacteria</taxon>
        <taxon>Pseudomonadati</taxon>
        <taxon>Pseudomonadota</taxon>
        <taxon>Gammaproteobacteria</taxon>
        <taxon>Moraxellales</taxon>
        <taxon>Moraxellaceae</taxon>
        <taxon>Psychrobacter</taxon>
    </lineage>
</organism>
<dbReference type="Gene3D" id="1.10.150.280">
    <property type="entry name" value="AF1531-like domain"/>
    <property type="match status" value="1"/>
</dbReference>
<dbReference type="NCBIfam" id="TIGR00426">
    <property type="entry name" value="competence protein ComEA helix-hairpin-helix repeat region"/>
    <property type="match status" value="1"/>
</dbReference>
<keyword evidence="4" id="KW-1185">Reference proteome</keyword>
<dbReference type="Proteomes" id="UP000188357">
    <property type="component" value="Unassembled WGS sequence"/>
</dbReference>
<feature type="domain" description="Helix-hairpin-helix DNA-binding motif class 1" evidence="2">
    <location>
        <begin position="103"/>
        <end position="122"/>
    </location>
</feature>
<evidence type="ECO:0000313" key="3">
    <source>
        <dbReference type="EMBL" id="SJM69891.1"/>
    </source>
</evidence>
<evidence type="ECO:0000256" key="1">
    <source>
        <dbReference type="SAM" id="SignalP"/>
    </source>
</evidence>
<dbReference type="EMBL" id="FUGE01000102">
    <property type="protein sequence ID" value="SJM69891.1"/>
    <property type="molecule type" value="Genomic_DNA"/>
</dbReference>
<protein>
    <submittedName>
        <fullName evidence="3">ComE operon protein 1</fullName>
    </submittedName>
</protein>
<reference evidence="3 4" key="1">
    <citation type="submission" date="2017-02" db="EMBL/GenBank/DDBJ databases">
        <authorList>
            <person name="Peterson S.W."/>
        </authorList>
    </citation>
    <scope>NUCLEOTIDE SEQUENCE [LARGE SCALE GENOMIC DNA]</scope>
    <source>
        <strain evidence="3">Psychrobacter_piechaudii</strain>
    </source>
</reference>
<dbReference type="Pfam" id="PF12836">
    <property type="entry name" value="HHH_3"/>
    <property type="match status" value="1"/>
</dbReference>
<dbReference type="PANTHER" id="PTHR21180:SF32">
    <property type="entry name" value="ENDONUCLEASE_EXONUCLEASE_PHOSPHATASE FAMILY DOMAIN-CONTAINING PROTEIN 1"/>
    <property type="match status" value="1"/>
</dbReference>
<dbReference type="GO" id="GO:0003677">
    <property type="term" value="F:DNA binding"/>
    <property type="evidence" value="ECO:0007669"/>
    <property type="project" value="InterPro"/>
</dbReference>
<dbReference type="GO" id="GO:0015628">
    <property type="term" value="P:protein secretion by the type II secretion system"/>
    <property type="evidence" value="ECO:0007669"/>
    <property type="project" value="TreeGrafter"/>
</dbReference>
<dbReference type="AlphaFoldDB" id="A0A1R4GNX7"/>
<dbReference type="PANTHER" id="PTHR21180">
    <property type="entry name" value="ENDONUCLEASE/EXONUCLEASE/PHOSPHATASE FAMILY DOMAIN-CONTAINING PROTEIN 1"/>
    <property type="match status" value="1"/>
</dbReference>
<feature type="domain" description="Helix-hairpin-helix DNA-binding motif class 1" evidence="2">
    <location>
        <begin position="73"/>
        <end position="92"/>
    </location>
</feature>